<dbReference type="EMBL" id="AWWV01008079">
    <property type="protein sequence ID" value="OMO93410.1"/>
    <property type="molecule type" value="Genomic_DNA"/>
</dbReference>
<evidence type="ECO:0000313" key="2">
    <source>
        <dbReference type="EMBL" id="OMO93410.1"/>
    </source>
</evidence>
<dbReference type="Proteomes" id="UP000188268">
    <property type="component" value="Unassembled WGS sequence"/>
</dbReference>
<organism evidence="2 3">
    <name type="scientific">Corchorus capsularis</name>
    <name type="common">Jute</name>
    <dbReference type="NCBI Taxonomy" id="210143"/>
    <lineage>
        <taxon>Eukaryota</taxon>
        <taxon>Viridiplantae</taxon>
        <taxon>Streptophyta</taxon>
        <taxon>Embryophyta</taxon>
        <taxon>Tracheophyta</taxon>
        <taxon>Spermatophyta</taxon>
        <taxon>Magnoliopsida</taxon>
        <taxon>eudicotyledons</taxon>
        <taxon>Gunneridae</taxon>
        <taxon>Pentapetalae</taxon>
        <taxon>rosids</taxon>
        <taxon>malvids</taxon>
        <taxon>Malvales</taxon>
        <taxon>Malvaceae</taxon>
        <taxon>Grewioideae</taxon>
        <taxon>Apeibeae</taxon>
        <taxon>Corchorus</taxon>
    </lineage>
</organism>
<gene>
    <name evidence="2" type="ORF">CCACVL1_06501</name>
</gene>
<comment type="caution">
    <text evidence="2">The sequence shown here is derived from an EMBL/GenBank/DDBJ whole genome shotgun (WGS) entry which is preliminary data.</text>
</comment>
<sequence>MAALNAAIIALNGNNFTGSNSARKIPTSPNAQL</sequence>
<dbReference type="AlphaFoldDB" id="A0A1R3JF41"/>
<evidence type="ECO:0000256" key="1">
    <source>
        <dbReference type="SAM" id="MobiDB-lite"/>
    </source>
</evidence>
<proteinExistence type="predicted"/>
<feature type="region of interest" description="Disordered" evidence="1">
    <location>
        <begin position="14"/>
        <end position="33"/>
    </location>
</feature>
<dbReference type="Gramene" id="OMO93410">
    <property type="protein sequence ID" value="OMO93410"/>
    <property type="gene ID" value="CCACVL1_06501"/>
</dbReference>
<keyword evidence="3" id="KW-1185">Reference proteome</keyword>
<accession>A0A1R3JF41</accession>
<evidence type="ECO:0000313" key="3">
    <source>
        <dbReference type="Proteomes" id="UP000188268"/>
    </source>
</evidence>
<name>A0A1R3JF41_COCAP</name>
<reference evidence="2 3" key="1">
    <citation type="submission" date="2013-09" db="EMBL/GenBank/DDBJ databases">
        <title>Corchorus capsularis genome sequencing.</title>
        <authorList>
            <person name="Alam M."/>
            <person name="Haque M.S."/>
            <person name="Islam M.S."/>
            <person name="Emdad E.M."/>
            <person name="Islam M.M."/>
            <person name="Ahmed B."/>
            <person name="Halim A."/>
            <person name="Hossen Q.M.M."/>
            <person name="Hossain M.Z."/>
            <person name="Ahmed R."/>
            <person name="Khan M.M."/>
            <person name="Islam R."/>
            <person name="Rashid M.M."/>
            <person name="Khan S.A."/>
            <person name="Rahman M.S."/>
            <person name="Alam M."/>
        </authorList>
    </citation>
    <scope>NUCLEOTIDE SEQUENCE [LARGE SCALE GENOMIC DNA]</scope>
    <source>
        <strain evidence="3">cv. CVL-1</strain>
        <tissue evidence="2">Whole seedling</tissue>
    </source>
</reference>
<protein>
    <submittedName>
        <fullName evidence="2">Uncharacterized protein</fullName>
    </submittedName>
</protein>